<evidence type="ECO:0000256" key="1">
    <source>
        <dbReference type="SAM" id="Phobius"/>
    </source>
</evidence>
<accession>A0A6G0U6M2</accession>
<keyword evidence="1" id="KW-0812">Transmembrane</keyword>
<reference evidence="2 3" key="1">
    <citation type="submission" date="2019-08" db="EMBL/GenBank/DDBJ databases">
        <title>The genome of the soybean aphid Biotype 1, its phylome, world population structure and adaptation to the North American continent.</title>
        <authorList>
            <person name="Giordano R."/>
            <person name="Donthu R.K."/>
            <person name="Hernandez A.G."/>
            <person name="Wright C.L."/>
            <person name="Zimin A.V."/>
        </authorList>
    </citation>
    <scope>NUCLEOTIDE SEQUENCE [LARGE SCALE GENOMIC DNA]</scope>
    <source>
        <tissue evidence="2">Whole aphids</tissue>
    </source>
</reference>
<feature type="transmembrane region" description="Helical" evidence="1">
    <location>
        <begin position="144"/>
        <end position="168"/>
    </location>
</feature>
<evidence type="ECO:0000313" key="3">
    <source>
        <dbReference type="Proteomes" id="UP000475862"/>
    </source>
</evidence>
<sequence>MNTAGRTFAIDMRTSLSLSQHNSNIPNNTLLTSKYGSHTAKPRPIKSTAALRSAITILVNLDKLLFPMPKPSTIELFLLTEEVPEFERLDVLTLSDALTSWPNSAPITPIKITAVICLRRNSLTDDDICNEINSNLLLHRRHQLTAVGFMLPLLLLTAYLKIICNYFYLQTMMLPTVCQHFNLNAFVTL</sequence>
<proteinExistence type="predicted"/>
<protein>
    <submittedName>
        <fullName evidence="2">Uncharacterized protein</fullName>
    </submittedName>
</protein>
<gene>
    <name evidence="2" type="ORF">AGLY_001910</name>
</gene>
<keyword evidence="1" id="KW-0472">Membrane</keyword>
<evidence type="ECO:0000313" key="2">
    <source>
        <dbReference type="EMBL" id="KAE9543932.1"/>
    </source>
</evidence>
<keyword evidence="1" id="KW-1133">Transmembrane helix</keyword>
<keyword evidence="3" id="KW-1185">Reference proteome</keyword>
<comment type="caution">
    <text evidence="2">The sequence shown here is derived from an EMBL/GenBank/DDBJ whole genome shotgun (WGS) entry which is preliminary data.</text>
</comment>
<organism evidence="2 3">
    <name type="scientific">Aphis glycines</name>
    <name type="common">Soybean aphid</name>
    <dbReference type="NCBI Taxonomy" id="307491"/>
    <lineage>
        <taxon>Eukaryota</taxon>
        <taxon>Metazoa</taxon>
        <taxon>Ecdysozoa</taxon>
        <taxon>Arthropoda</taxon>
        <taxon>Hexapoda</taxon>
        <taxon>Insecta</taxon>
        <taxon>Pterygota</taxon>
        <taxon>Neoptera</taxon>
        <taxon>Paraneoptera</taxon>
        <taxon>Hemiptera</taxon>
        <taxon>Sternorrhyncha</taxon>
        <taxon>Aphidomorpha</taxon>
        <taxon>Aphidoidea</taxon>
        <taxon>Aphididae</taxon>
        <taxon>Aphidini</taxon>
        <taxon>Aphis</taxon>
        <taxon>Aphis</taxon>
    </lineage>
</organism>
<name>A0A6G0U6M2_APHGL</name>
<dbReference type="AlphaFoldDB" id="A0A6G0U6M2"/>
<dbReference type="Proteomes" id="UP000475862">
    <property type="component" value="Unassembled WGS sequence"/>
</dbReference>
<dbReference type="EMBL" id="VYZN01000004">
    <property type="protein sequence ID" value="KAE9543932.1"/>
    <property type="molecule type" value="Genomic_DNA"/>
</dbReference>